<evidence type="ECO:0000313" key="12">
    <source>
        <dbReference type="Proteomes" id="UP000260808"/>
    </source>
</evidence>
<dbReference type="PANTHER" id="PTHR34070:SF1">
    <property type="entry name" value="DNA ALKYLATION REPAIR PROTEIN"/>
    <property type="match status" value="1"/>
</dbReference>
<sequence>MIKEIREELDQLGEESYKQFNQKLIPGTDHVIGVRMPALRKLAKGIAKTDSKQYLEEAQTEIDERSAHEEIMLYGLVLGYAKMSIEQRMQALDMFVPKIHNWAVCDSCCMGYKFMEKEQEVWFSYLRKYQNSSREFEVRFFIVSLLAHYINEAYIEQVLEILNHTSHEGYYVKMAVAWAVSVCYVKFPIQTKRLLLANEMDDFTHNKAIQKIRESYRVSREEKVELNRLKR</sequence>
<evidence type="ECO:0000313" key="2">
    <source>
        <dbReference type="EMBL" id="MDB8738123.1"/>
    </source>
</evidence>
<dbReference type="Proteomes" id="UP000283981">
    <property type="component" value="Unassembled WGS sequence"/>
</dbReference>
<evidence type="ECO:0000313" key="11">
    <source>
        <dbReference type="EMBL" id="RHM81675.1"/>
    </source>
</evidence>
<dbReference type="EMBL" id="QSSX01000020">
    <property type="protein sequence ID" value="RGM22819.1"/>
    <property type="molecule type" value="Genomic_DNA"/>
</dbReference>
<reference evidence="5" key="3">
    <citation type="submission" date="2020-02" db="EMBL/GenBank/DDBJ databases">
        <authorList>
            <person name="Littmann E."/>
            <person name="Sorbara M."/>
        </authorList>
    </citation>
    <scope>NUCLEOTIDE SEQUENCE</scope>
    <source>
        <strain evidence="6">MSK.11.9</strain>
        <strain evidence="5">MSK.15.32</strain>
        <strain evidence="4">MSK.22.53</strain>
    </source>
</reference>
<dbReference type="EMBL" id="QRLN01000015">
    <property type="protein sequence ID" value="RHJ10509.1"/>
    <property type="molecule type" value="Genomic_DNA"/>
</dbReference>
<reference evidence="3" key="4">
    <citation type="submission" date="2022-12" db="EMBL/GenBank/DDBJ databases">
        <title>Genome of R. gnavus strain RSHDN_120.</title>
        <authorList>
            <person name="Abdugheni R."/>
        </authorList>
    </citation>
    <scope>NUCLEOTIDE SEQUENCE</scope>
    <source>
        <strain evidence="3">RSHDN_120</strain>
    </source>
</reference>
<dbReference type="EMBL" id="JAAIRM010000008">
    <property type="protein sequence ID" value="NSI18978.1"/>
    <property type="molecule type" value="Genomic_DNA"/>
</dbReference>
<dbReference type="AlphaFoldDB" id="A0A2N5NTK7"/>
<evidence type="ECO:0000313" key="1">
    <source>
        <dbReference type="EMBL" id="MDB8687278.1"/>
    </source>
</evidence>
<dbReference type="InterPro" id="IPR016024">
    <property type="entry name" value="ARM-type_fold"/>
</dbReference>
<dbReference type="PANTHER" id="PTHR34070">
    <property type="entry name" value="ARMADILLO-TYPE FOLD"/>
    <property type="match status" value="1"/>
</dbReference>
<comment type="caution">
    <text evidence="5">The sequence shown here is derived from an EMBL/GenBank/DDBJ whole genome shotgun (WGS) entry which is preliminary data.</text>
</comment>
<dbReference type="EMBL" id="JAAIRY010000001">
    <property type="protein sequence ID" value="NSI64042.1"/>
    <property type="molecule type" value="Genomic_DNA"/>
</dbReference>
<dbReference type="EMBL" id="QRIS01000010">
    <property type="protein sequence ID" value="RHG84962.1"/>
    <property type="molecule type" value="Genomic_DNA"/>
</dbReference>
<evidence type="ECO:0000313" key="15">
    <source>
        <dbReference type="Proteomes" id="UP000285610"/>
    </source>
</evidence>
<dbReference type="SUPFAM" id="SSF48371">
    <property type="entry name" value="ARM repeat"/>
    <property type="match status" value="1"/>
</dbReference>
<accession>A0A2N5NTK7</accession>
<dbReference type="Proteomes" id="UP000285610">
    <property type="component" value="Unassembled WGS sequence"/>
</dbReference>
<dbReference type="EMBL" id="JAQMLA010000032">
    <property type="protein sequence ID" value="MDB8687278.1"/>
    <property type="molecule type" value="Genomic_DNA"/>
</dbReference>
<dbReference type="Proteomes" id="UP001296580">
    <property type="component" value="Unassembled WGS sequence"/>
</dbReference>
<dbReference type="EMBL" id="JAAIRV010000002">
    <property type="protein sequence ID" value="NSI57196.1"/>
    <property type="molecule type" value="Genomic_DNA"/>
</dbReference>
<name>A0A2N5NTK7_MEDGN</name>
<evidence type="ECO:0000313" key="9">
    <source>
        <dbReference type="EMBL" id="RHG84962.1"/>
    </source>
</evidence>
<dbReference type="Pfam" id="PF08713">
    <property type="entry name" value="DNA_alkylation"/>
    <property type="match status" value="1"/>
</dbReference>
<evidence type="ECO:0000313" key="10">
    <source>
        <dbReference type="EMBL" id="RHJ10509.1"/>
    </source>
</evidence>
<evidence type="ECO:0000313" key="5">
    <source>
        <dbReference type="EMBL" id="NSI57196.1"/>
    </source>
</evidence>
<evidence type="ECO:0000313" key="17">
    <source>
        <dbReference type="Proteomes" id="UP001296580"/>
    </source>
</evidence>
<dbReference type="EMBL" id="JAPZEG010000001">
    <property type="protein sequence ID" value="MDE1202374.1"/>
    <property type="molecule type" value="Genomic_DNA"/>
</dbReference>
<evidence type="ECO:0000313" key="16">
    <source>
        <dbReference type="Proteomes" id="UP000285697"/>
    </source>
</evidence>
<reference evidence="5" key="2">
    <citation type="journal article" date="2020" name="Cell Host Microbe">
        <title>Functional and Genomic Variation between Human-Derived Isolates of Lachnospiraceae Reveals Inter- and Intra-Species Diversity.</title>
        <authorList>
            <person name="Sorbara M.T."/>
            <person name="Littmann E.R."/>
            <person name="Fontana E."/>
            <person name="Moody T.U."/>
            <person name="Kohout C.E."/>
            <person name="Gjonbalaj M."/>
            <person name="Eaton V."/>
            <person name="Seok R."/>
            <person name="Leiner I.M."/>
            <person name="Pamer E.G."/>
        </authorList>
    </citation>
    <scope>NUCLEOTIDE SEQUENCE</scope>
    <source>
        <strain evidence="6">MSK.11.9</strain>
        <strain evidence="5">MSK.15.32</strain>
        <strain evidence="4">MSK.22.53</strain>
    </source>
</reference>
<evidence type="ECO:0000313" key="3">
    <source>
        <dbReference type="EMBL" id="MDE1202374.1"/>
    </source>
</evidence>
<evidence type="ECO:0000313" key="7">
    <source>
        <dbReference type="EMBL" id="RGM22819.1"/>
    </source>
</evidence>
<organism evidence="5 17">
    <name type="scientific">Mediterraneibacter gnavus</name>
    <name type="common">Ruminococcus gnavus</name>
    <dbReference type="NCBI Taxonomy" id="33038"/>
    <lineage>
        <taxon>Bacteria</taxon>
        <taxon>Bacillati</taxon>
        <taxon>Bacillota</taxon>
        <taxon>Clostridia</taxon>
        <taxon>Lachnospirales</taxon>
        <taxon>Lachnospiraceae</taxon>
        <taxon>Mediterraneibacter</taxon>
    </lineage>
</organism>
<evidence type="ECO:0000313" key="14">
    <source>
        <dbReference type="Proteomes" id="UP000283992"/>
    </source>
</evidence>
<dbReference type="Proteomes" id="UP000260808">
    <property type="component" value="Unassembled WGS sequence"/>
</dbReference>
<dbReference type="RefSeq" id="WP_009243812.1">
    <property type="nucleotide sequence ID" value="NZ_AP031446.1"/>
</dbReference>
<dbReference type="InterPro" id="IPR014825">
    <property type="entry name" value="DNA_alkylation"/>
</dbReference>
<dbReference type="Proteomes" id="UP001149331">
    <property type="component" value="Unassembled WGS sequence"/>
</dbReference>
<proteinExistence type="predicted"/>
<dbReference type="EMBL" id="JAQMLR010000003">
    <property type="protein sequence ID" value="MDB8738123.1"/>
    <property type="molecule type" value="Genomic_DNA"/>
</dbReference>
<dbReference type="Gene3D" id="1.25.10.90">
    <property type="match status" value="1"/>
</dbReference>
<dbReference type="CDD" id="cd06561">
    <property type="entry name" value="AlkD_like"/>
    <property type="match status" value="1"/>
</dbReference>
<evidence type="ECO:0000313" key="6">
    <source>
        <dbReference type="EMBL" id="NSI64042.1"/>
    </source>
</evidence>
<protein>
    <submittedName>
        <fullName evidence="5">DNA alkylation repair protein</fullName>
    </submittedName>
</protein>
<gene>
    <name evidence="10" type="ORF">DW142_10760</name>
    <name evidence="9" type="ORF">DW243_07315</name>
    <name evidence="8" type="ORF">DW270_10820</name>
    <name evidence="11" type="ORF">DWZ50_00680</name>
    <name evidence="7" type="ORF">DXC31_09615</name>
    <name evidence="4" type="ORF">G4958_06395</name>
    <name evidence="6" type="ORF">G4981_01810</name>
    <name evidence="5" type="ORF">G4993_02100</name>
    <name evidence="3" type="ORF">O4N78_02065</name>
    <name evidence="2" type="ORF">PNU63_04915</name>
    <name evidence="1" type="ORF">PNW85_11420</name>
</gene>
<dbReference type="Proteomes" id="UP001296643">
    <property type="component" value="Unassembled WGS sequence"/>
</dbReference>
<dbReference type="Proteomes" id="UP000283992">
    <property type="component" value="Unassembled WGS sequence"/>
</dbReference>
<dbReference type="Proteomes" id="UP001212160">
    <property type="component" value="Unassembled WGS sequence"/>
</dbReference>
<reference evidence="1" key="5">
    <citation type="submission" date="2023-01" db="EMBL/GenBank/DDBJ databases">
        <title>Human gut microbiome strain richness.</title>
        <authorList>
            <person name="Chen-Liaw A."/>
        </authorList>
    </citation>
    <scope>NUCLEOTIDE SEQUENCE</scope>
    <source>
        <strain evidence="2">1001217st1_A9_1001217B_191108</strain>
        <strain evidence="1">RTP21484st1_H11_RTP21484_190118</strain>
    </source>
</reference>
<dbReference type="EMBL" id="QRIA01000013">
    <property type="protein sequence ID" value="RHG17690.1"/>
    <property type="molecule type" value="Genomic_DNA"/>
</dbReference>
<dbReference type="Proteomes" id="UP001211731">
    <property type="component" value="Unassembled WGS sequence"/>
</dbReference>
<evidence type="ECO:0000313" key="8">
    <source>
        <dbReference type="EMBL" id="RHG17690.1"/>
    </source>
</evidence>
<dbReference type="Proteomes" id="UP000285697">
    <property type="component" value="Unassembled WGS sequence"/>
</dbReference>
<evidence type="ECO:0000313" key="13">
    <source>
        <dbReference type="Proteomes" id="UP000283981"/>
    </source>
</evidence>
<dbReference type="EMBL" id="QRQE01000001">
    <property type="protein sequence ID" value="RHM81675.1"/>
    <property type="molecule type" value="Genomic_DNA"/>
</dbReference>
<reference evidence="12 13" key="1">
    <citation type="submission" date="2018-08" db="EMBL/GenBank/DDBJ databases">
        <title>A genome reference for cultivated species of the human gut microbiota.</title>
        <authorList>
            <person name="Zou Y."/>
            <person name="Xue W."/>
            <person name="Luo G."/>
        </authorList>
    </citation>
    <scope>NUCLEOTIDE SEQUENCE [LARGE SCALE GENOMIC DNA]</scope>
    <source>
        <strain evidence="11 15">AF33-12</strain>
        <strain evidence="10 14">AM12-54</strain>
        <strain evidence="9 13">AM21-18</strain>
        <strain evidence="8 16">AM22-7AC</strain>
        <strain evidence="7 12">TF01-20-2</strain>
    </source>
</reference>
<dbReference type="Proteomes" id="UP001296581">
    <property type="component" value="Unassembled WGS sequence"/>
</dbReference>
<evidence type="ECO:0000313" key="4">
    <source>
        <dbReference type="EMBL" id="NSI18978.1"/>
    </source>
</evidence>
<dbReference type="STRING" id="33038.GCA_900067245_00273"/>